<name>A0A4S8QMZ0_9HELO</name>
<evidence type="ECO:0000313" key="3">
    <source>
        <dbReference type="Proteomes" id="UP000308671"/>
    </source>
</evidence>
<reference evidence="2 3" key="1">
    <citation type="submission" date="2017-12" db="EMBL/GenBank/DDBJ databases">
        <title>Comparative genomics of Botrytis spp.</title>
        <authorList>
            <person name="Valero-Jimenez C.A."/>
            <person name="Tapia P."/>
            <person name="Veloso J."/>
            <person name="Silva-Moreno E."/>
            <person name="Staats M."/>
            <person name="Valdes J.H."/>
            <person name="Van Kan J.A.L."/>
        </authorList>
    </citation>
    <scope>NUCLEOTIDE SEQUENCE [LARGE SCALE GENOMIC DNA]</scope>
    <source>
        <strain evidence="2 3">MUCL435</strain>
    </source>
</reference>
<proteinExistence type="predicted"/>
<feature type="compositionally biased region" description="Basic and acidic residues" evidence="1">
    <location>
        <begin position="247"/>
        <end position="259"/>
    </location>
</feature>
<feature type="region of interest" description="Disordered" evidence="1">
    <location>
        <begin position="186"/>
        <end position="310"/>
    </location>
</feature>
<keyword evidence="3" id="KW-1185">Reference proteome</keyword>
<dbReference type="Proteomes" id="UP000308671">
    <property type="component" value="Unassembled WGS sequence"/>
</dbReference>
<gene>
    <name evidence="2" type="ORF">BGAL_0498g00060</name>
</gene>
<accession>A0A4S8QMZ0</accession>
<dbReference type="OrthoDB" id="3595120at2759"/>
<evidence type="ECO:0000313" key="2">
    <source>
        <dbReference type="EMBL" id="THV45361.1"/>
    </source>
</evidence>
<dbReference type="AlphaFoldDB" id="A0A4S8QMZ0"/>
<feature type="compositionally biased region" description="Polar residues" evidence="1">
    <location>
        <begin position="139"/>
        <end position="150"/>
    </location>
</feature>
<feature type="region of interest" description="Disordered" evidence="1">
    <location>
        <begin position="138"/>
        <end position="173"/>
    </location>
</feature>
<feature type="compositionally biased region" description="Basic and acidic residues" evidence="1">
    <location>
        <begin position="152"/>
        <end position="171"/>
    </location>
</feature>
<sequence>MSFSYNLPRFEQARKFHGEGQSASRWLERIKLDIASSNCGTIPIKVYLWAIDALLDGTAANWCDSVPAIKKILDNYDIAKASETEWLERELIKRFPGDVTSAPIARIVTRRRSYSLDVKADSDATALKLEELFIGGRPQSRNQGTETYQASEGRRGFSYHDDRNPRRETRQEAVVQNVIDEYQFYNRPRVASKSPEYQNEPHRSSSTINRTPPPPRKCHNDRVKMPIPLKGILKNKTNHNQQPMIHSYDDKDRSRDRYTRNPSPYQSDRNTNSYRNAENPESRQHPQQTPPGSAYRSAESRPVYRQSKTSYREITIESSKSQVPRWSYMPLPATRIVSYPVPKPTQFDDGPLQYPRRAEPSSGAWKTSNSAFDTLEQRFRDSSRSGR</sequence>
<evidence type="ECO:0000256" key="1">
    <source>
        <dbReference type="SAM" id="MobiDB-lite"/>
    </source>
</evidence>
<feature type="region of interest" description="Disordered" evidence="1">
    <location>
        <begin position="339"/>
        <end position="387"/>
    </location>
</feature>
<dbReference type="EMBL" id="PQXL01000497">
    <property type="protein sequence ID" value="THV45361.1"/>
    <property type="molecule type" value="Genomic_DNA"/>
</dbReference>
<feature type="compositionally biased region" description="Polar residues" evidence="1">
    <location>
        <begin position="261"/>
        <end position="276"/>
    </location>
</feature>
<feature type="compositionally biased region" description="Basic and acidic residues" evidence="1">
    <location>
        <begin position="375"/>
        <end position="387"/>
    </location>
</feature>
<comment type="caution">
    <text evidence="2">The sequence shown here is derived from an EMBL/GenBank/DDBJ whole genome shotgun (WGS) entry which is preliminary data.</text>
</comment>
<organism evidence="2 3">
    <name type="scientific">Botrytis galanthina</name>
    <dbReference type="NCBI Taxonomy" id="278940"/>
    <lineage>
        <taxon>Eukaryota</taxon>
        <taxon>Fungi</taxon>
        <taxon>Dikarya</taxon>
        <taxon>Ascomycota</taxon>
        <taxon>Pezizomycotina</taxon>
        <taxon>Leotiomycetes</taxon>
        <taxon>Helotiales</taxon>
        <taxon>Sclerotiniaceae</taxon>
        <taxon>Botrytis</taxon>
    </lineage>
</organism>
<protein>
    <submittedName>
        <fullName evidence="2">Uncharacterized protein</fullName>
    </submittedName>
</protein>